<dbReference type="InterPro" id="IPR008628">
    <property type="entry name" value="GPP34-like"/>
</dbReference>
<reference evidence="5 6" key="1">
    <citation type="submission" date="2016-10" db="EMBL/GenBank/DDBJ databases">
        <authorList>
            <person name="de Groot N.N."/>
        </authorList>
    </citation>
    <scope>NUCLEOTIDE SEQUENCE [LARGE SCALE GENOMIC DNA]</scope>
    <source>
        <strain evidence="5 6">CGMCC 4.1877</strain>
    </source>
</reference>
<dbReference type="Gene3D" id="1.10.3630.10">
    <property type="entry name" value="yeast vps74-n-term truncation variant domain like"/>
    <property type="match status" value="1"/>
</dbReference>
<sequence>MDDGRGDHGRAATLPELLAVVLLDPVTGRFVVDQQRTERALAGAVLLDLAGRGRLETDGYRHPRLRLAAGPGADVVADRATRLPTGWFRAKRGVTRLVPGLRAAVLDALVRGGRVDREPGGFLRFARWWPDTVLRDTLLAGVAAALRDGAATDARIAGLVSLLHAVRAEHRVLDGRRRELRERARLVADGDWAGPAVTAAVREVQAAAAAAASSAAIAGSSS</sequence>
<protein>
    <submittedName>
        <fullName evidence="5">Golgi phosphoprotein 3 (GPP34)</fullName>
    </submittedName>
</protein>
<evidence type="ECO:0000256" key="2">
    <source>
        <dbReference type="ARBA" id="ARBA00023034"/>
    </source>
</evidence>
<dbReference type="GO" id="GO:0070273">
    <property type="term" value="F:phosphatidylinositol-4-phosphate binding"/>
    <property type="evidence" value="ECO:0007669"/>
    <property type="project" value="InterPro"/>
</dbReference>
<dbReference type="EMBL" id="FOUY01000015">
    <property type="protein sequence ID" value="SFN49692.1"/>
    <property type="molecule type" value="Genomic_DNA"/>
</dbReference>
<dbReference type="Pfam" id="PF05719">
    <property type="entry name" value="GPP34"/>
    <property type="match status" value="1"/>
</dbReference>
<name>A0A1I4ZHE8_PSUAM</name>
<comment type="subcellular location">
    <subcellularLocation>
        <location evidence="1">Golgi apparatus membrane</location>
        <topology evidence="1">Peripheral membrane protein</topology>
        <orientation evidence="1">Cytoplasmic side</orientation>
    </subcellularLocation>
</comment>
<keyword evidence="2" id="KW-0333">Golgi apparatus</keyword>
<evidence type="ECO:0000256" key="3">
    <source>
        <dbReference type="ARBA" id="ARBA00023121"/>
    </source>
</evidence>
<evidence type="ECO:0000313" key="5">
    <source>
        <dbReference type="EMBL" id="SFN49692.1"/>
    </source>
</evidence>
<dbReference type="GO" id="GO:0012505">
    <property type="term" value="C:endomembrane system"/>
    <property type="evidence" value="ECO:0007669"/>
    <property type="project" value="UniProtKB-ARBA"/>
</dbReference>
<dbReference type="RefSeq" id="WP_093343820.1">
    <property type="nucleotide sequence ID" value="NZ_FOUY01000015.1"/>
</dbReference>
<dbReference type="STRING" id="260086.SAMN05216207_101579"/>
<dbReference type="OrthoDB" id="3579563at2"/>
<keyword evidence="4" id="KW-0472">Membrane</keyword>
<proteinExistence type="predicted"/>
<evidence type="ECO:0000256" key="1">
    <source>
        <dbReference type="ARBA" id="ARBA00004255"/>
    </source>
</evidence>
<keyword evidence="3" id="KW-0446">Lipid-binding</keyword>
<dbReference type="AlphaFoldDB" id="A0A1I4ZHE8"/>
<keyword evidence="6" id="KW-1185">Reference proteome</keyword>
<evidence type="ECO:0000256" key="4">
    <source>
        <dbReference type="ARBA" id="ARBA00023136"/>
    </source>
</evidence>
<gene>
    <name evidence="5" type="ORF">SAMN05216207_101579</name>
</gene>
<dbReference type="InterPro" id="IPR038261">
    <property type="entry name" value="GPP34-like_sf"/>
</dbReference>
<organism evidence="5 6">
    <name type="scientific">Pseudonocardia ammonioxydans</name>
    <dbReference type="NCBI Taxonomy" id="260086"/>
    <lineage>
        <taxon>Bacteria</taxon>
        <taxon>Bacillati</taxon>
        <taxon>Actinomycetota</taxon>
        <taxon>Actinomycetes</taxon>
        <taxon>Pseudonocardiales</taxon>
        <taxon>Pseudonocardiaceae</taxon>
        <taxon>Pseudonocardia</taxon>
    </lineage>
</organism>
<dbReference type="GO" id="GO:0005737">
    <property type="term" value="C:cytoplasm"/>
    <property type="evidence" value="ECO:0007669"/>
    <property type="project" value="UniProtKB-ARBA"/>
</dbReference>
<dbReference type="Proteomes" id="UP000199614">
    <property type="component" value="Unassembled WGS sequence"/>
</dbReference>
<evidence type="ECO:0000313" key="6">
    <source>
        <dbReference type="Proteomes" id="UP000199614"/>
    </source>
</evidence>
<accession>A0A1I4ZHE8</accession>